<organism evidence="10 11">
    <name type="scientific">Beauveria bassiana</name>
    <name type="common">White muscardine disease fungus</name>
    <name type="synonym">Tritirachium shiotae</name>
    <dbReference type="NCBI Taxonomy" id="176275"/>
    <lineage>
        <taxon>Eukaryota</taxon>
        <taxon>Fungi</taxon>
        <taxon>Dikarya</taxon>
        <taxon>Ascomycota</taxon>
        <taxon>Pezizomycotina</taxon>
        <taxon>Sordariomycetes</taxon>
        <taxon>Hypocreomycetidae</taxon>
        <taxon>Hypocreales</taxon>
        <taxon>Cordycipitaceae</taxon>
        <taxon>Beauveria</taxon>
    </lineage>
</organism>
<comment type="subcellular location">
    <subcellularLocation>
        <location evidence="1">Nucleus</location>
    </subcellularLocation>
</comment>
<dbReference type="SUPFAM" id="SSF57701">
    <property type="entry name" value="Zn2/Cys6 DNA-binding domain"/>
    <property type="match status" value="1"/>
</dbReference>
<evidence type="ECO:0000313" key="11">
    <source>
        <dbReference type="Proteomes" id="UP000237441"/>
    </source>
</evidence>
<dbReference type="OrthoDB" id="4865484at2759"/>
<feature type="domain" description="Zn(2)-C6 fungal-type" evidence="9">
    <location>
        <begin position="9"/>
        <end position="38"/>
    </location>
</feature>
<dbReference type="PANTHER" id="PTHR31313:SF82">
    <property type="entry name" value="ACTIVATORY PROTEIN CHA4-RELATED"/>
    <property type="match status" value="1"/>
</dbReference>
<evidence type="ECO:0000256" key="7">
    <source>
        <dbReference type="ARBA" id="ARBA00023242"/>
    </source>
</evidence>
<dbReference type="GO" id="GO:0003677">
    <property type="term" value="F:DNA binding"/>
    <property type="evidence" value="ECO:0007669"/>
    <property type="project" value="UniProtKB-KW"/>
</dbReference>
<evidence type="ECO:0000256" key="2">
    <source>
        <dbReference type="ARBA" id="ARBA00022723"/>
    </source>
</evidence>
<keyword evidence="7" id="KW-0539">Nucleus</keyword>
<accession>A0A2S7YFJ9</accession>
<dbReference type="GO" id="GO:0005634">
    <property type="term" value="C:nucleus"/>
    <property type="evidence" value="ECO:0007669"/>
    <property type="project" value="UniProtKB-SubCell"/>
</dbReference>
<reference evidence="10 11" key="1">
    <citation type="submission" date="2016-07" db="EMBL/GenBank/DDBJ databases">
        <title>Comparative genomics of the entomopathogenic fungus Beauveria bassiana.</title>
        <authorList>
            <person name="Valero Jimenez C.A."/>
            <person name="Zwaan B.J."/>
            <person name="Van Kan J.A."/>
            <person name="Takken W."/>
            <person name="Debets A.J."/>
            <person name="Schoustra S.E."/>
            <person name="Koenraadt C.J."/>
        </authorList>
    </citation>
    <scope>NUCLEOTIDE SEQUENCE [LARGE SCALE GENOMIC DNA]</scope>
    <source>
        <strain evidence="10 11">ARSEF 8028</strain>
    </source>
</reference>
<protein>
    <recommendedName>
        <fullName evidence="9">Zn(2)-C6 fungal-type domain-containing protein</fullName>
    </recommendedName>
</protein>
<keyword evidence="6" id="KW-0804">Transcription</keyword>
<dbReference type="EMBL" id="JRHA01000005">
    <property type="protein sequence ID" value="PQK14971.1"/>
    <property type="molecule type" value="Genomic_DNA"/>
</dbReference>
<feature type="compositionally biased region" description="Low complexity" evidence="8">
    <location>
        <begin position="123"/>
        <end position="145"/>
    </location>
</feature>
<evidence type="ECO:0000256" key="4">
    <source>
        <dbReference type="ARBA" id="ARBA00023015"/>
    </source>
</evidence>
<dbReference type="Gene3D" id="4.10.240.10">
    <property type="entry name" value="Zn(2)-C6 fungal-type DNA-binding domain"/>
    <property type="match status" value="1"/>
</dbReference>
<keyword evidence="4" id="KW-0805">Transcription regulation</keyword>
<evidence type="ECO:0000256" key="6">
    <source>
        <dbReference type="ARBA" id="ARBA00023163"/>
    </source>
</evidence>
<dbReference type="InterPro" id="IPR036864">
    <property type="entry name" value="Zn2-C6_fun-type_DNA-bd_sf"/>
</dbReference>
<evidence type="ECO:0000256" key="3">
    <source>
        <dbReference type="ARBA" id="ARBA00022833"/>
    </source>
</evidence>
<dbReference type="CDD" id="cd00067">
    <property type="entry name" value="GAL4"/>
    <property type="match status" value="1"/>
</dbReference>
<evidence type="ECO:0000259" key="9">
    <source>
        <dbReference type="PROSITE" id="PS50048"/>
    </source>
</evidence>
<name>A0A2S7YFJ9_BEABA</name>
<dbReference type="Proteomes" id="UP000237441">
    <property type="component" value="Unassembled WGS sequence"/>
</dbReference>
<dbReference type="GO" id="GO:0008270">
    <property type="term" value="F:zinc ion binding"/>
    <property type="evidence" value="ECO:0007669"/>
    <property type="project" value="InterPro"/>
</dbReference>
<gene>
    <name evidence="10" type="ORF">BB8028_0005g04890</name>
</gene>
<keyword evidence="2" id="KW-0479">Metal-binding</keyword>
<keyword evidence="3" id="KW-0862">Zinc</keyword>
<dbReference type="InterPro" id="IPR001138">
    <property type="entry name" value="Zn2Cys6_DnaBD"/>
</dbReference>
<dbReference type="Pfam" id="PF00172">
    <property type="entry name" value="Zn_clus"/>
    <property type="match status" value="1"/>
</dbReference>
<feature type="region of interest" description="Disordered" evidence="8">
    <location>
        <begin position="123"/>
        <end position="152"/>
    </location>
</feature>
<evidence type="ECO:0000256" key="1">
    <source>
        <dbReference type="ARBA" id="ARBA00004123"/>
    </source>
</evidence>
<comment type="caution">
    <text evidence="10">The sequence shown here is derived from an EMBL/GenBank/DDBJ whole genome shotgun (WGS) entry which is preliminary data.</text>
</comment>
<dbReference type="PROSITE" id="PS50048">
    <property type="entry name" value="ZN2_CY6_FUNGAL_2"/>
    <property type="match status" value="1"/>
</dbReference>
<feature type="region of interest" description="Disordered" evidence="8">
    <location>
        <begin position="48"/>
        <end position="88"/>
    </location>
</feature>
<dbReference type="GO" id="GO:0000981">
    <property type="term" value="F:DNA-binding transcription factor activity, RNA polymerase II-specific"/>
    <property type="evidence" value="ECO:0007669"/>
    <property type="project" value="InterPro"/>
</dbReference>
<dbReference type="SMART" id="SM00066">
    <property type="entry name" value="GAL4"/>
    <property type="match status" value="1"/>
</dbReference>
<feature type="compositionally biased region" description="Basic residues" evidence="8">
    <location>
        <begin position="53"/>
        <end position="63"/>
    </location>
</feature>
<dbReference type="CDD" id="cd12148">
    <property type="entry name" value="fungal_TF_MHR"/>
    <property type="match status" value="1"/>
</dbReference>
<dbReference type="InterPro" id="IPR051615">
    <property type="entry name" value="Transcr_Regulatory_Elem"/>
</dbReference>
<evidence type="ECO:0000256" key="8">
    <source>
        <dbReference type="SAM" id="MobiDB-lite"/>
    </source>
</evidence>
<proteinExistence type="predicted"/>
<keyword evidence="5" id="KW-0238">DNA-binding</keyword>
<dbReference type="PANTHER" id="PTHR31313">
    <property type="entry name" value="TY1 ENHANCER ACTIVATOR"/>
    <property type="match status" value="1"/>
</dbReference>
<evidence type="ECO:0000256" key="5">
    <source>
        <dbReference type="ARBA" id="ARBA00023125"/>
    </source>
</evidence>
<evidence type="ECO:0000313" key="10">
    <source>
        <dbReference type="EMBL" id="PQK14971.1"/>
    </source>
</evidence>
<sequence length="523" mass="58435">MPRRPSPDRCQFCRRRKKKCDGQTPCYACKKANIACVYAIPQPDATVESGKQKCLKPKPAKPKRPIDTLHKANGVRSPDKTSSTVIGHTSSLLPKSVTSLREDGDLYTNSEADSEFSIIPSIESSASQESVSTSSAEDYSDSSASPRPTPYASPHLDWSQARVLRVLDNILQWDCVAFCLIDRERFKLDLQTGETTYCAPALVNALLALSAVVFRHNIIEEVANRETGKPAWDVLSATLAGEAIHTLHRGTWLPETIPEIQALGVLALYCACNSWKEESRNFAMDFAEAIRKFCVQNANLGSEPTSTRRITASTYCGAISLNRVLVQIHRYNVSLPPDWYEVPDGSPGCKDGRVDGQSWTEHLLQPTLVNDVFVPEPDARGDDLYVVAVELYQLVEQVFKTCCVPEKDRTFADATVTYIKGLEWYQNFFKYSEAYTGREPLIYFVHTYYHFCILCLFSPYMMDPTIVISCGSPPGKICEEAAHSILKLMRLHDSLAGDTEPVGFMNSFKSASLKFLDSYRKIQ</sequence>
<dbReference type="AlphaFoldDB" id="A0A2S7YFJ9"/>